<gene>
    <name evidence="1" type="ORF">GEV37_04250</name>
</gene>
<dbReference type="RefSeq" id="WP_227388959.1">
    <property type="nucleotide sequence ID" value="NZ_JBHSCJ010000003.1"/>
</dbReference>
<keyword evidence="2" id="KW-1185">Reference proteome</keyword>
<proteinExistence type="predicted"/>
<organism evidence="1 2">
    <name type="scientific">Vreelandella malpeensis</name>
    <dbReference type="NCBI Taxonomy" id="1172368"/>
    <lineage>
        <taxon>Bacteria</taxon>
        <taxon>Pseudomonadati</taxon>
        <taxon>Pseudomonadota</taxon>
        <taxon>Gammaproteobacteria</taxon>
        <taxon>Oceanospirillales</taxon>
        <taxon>Halomonadaceae</taxon>
        <taxon>Vreelandella</taxon>
    </lineage>
</organism>
<dbReference type="Proteomes" id="UP001319882">
    <property type="component" value="Unassembled WGS sequence"/>
</dbReference>
<dbReference type="EMBL" id="WHVL01000001">
    <property type="protein sequence ID" value="MCB8888338.1"/>
    <property type="molecule type" value="Genomic_DNA"/>
</dbReference>
<sequence length="132" mass="15078">MTPYSRHDVAPMSLDTLVLRVIPDLNLAETLVGNTLKSLIDSASDPLDALWRRQQQERFALAVYRLRLILEALLERYRLDVNALLADPRHRPPALLLKDDEVAAIEEAIAIYRHVRAFQRGERRDPVASATR</sequence>
<comment type="caution">
    <text evidence="1">The sequence shown here is derived from an EMBL/GenBank/DDBJ whole genome shotgun (WGS) entry which is preliminary data.</text>
</comment>
<name>A0ABS8DQ14_9GAMM</name>
<evidence type="ECO:0000313" key="2">
    <source>
        <dbReference type="Proteomes" id="UP001319882"/>
    </source>
</evidence>
<protein>
    <submittedName>
        <fullName evidence="1">Uncharacterized protein</fullName>
    </submittedName>
</protein>
<accession>A0ABS8DQ14</accession>
<evidence type="ECO:0000313" key="1">
    <source>
        <dbReference type="EMBL" id="MCB8888338.1"/>
    </source>
</evidence>
<reference evidence="1 2" key="1">
    <citation type="journal article" date="2021" name="Sci. Rep.">
        <title>Genome analysis of a halophilic bacterium Halomonas malpeensis YU-PRIM-29(T) reveals its exopolysaccharide and pigment producing capabilities.</title>
        <authorList>
            <person name="Athmika"/>
            <person name="Ghate S.D."/>
            <person name="Arun A.B."/>
            <person name="Rao S.S."/>
            <person name="Kumar S.T.A."/>
            <person name="Kandiyil M.K."/>
            <person name="Saptami K."/>
            <person name="Rekha P.D."/>
        </authorList>
    </citation>
    <scope>NUCLEOTIDE SEQUENCE [LARGE SCALE GENOMIC DNA]</scope>
    <source>
        <strain evidence="2">prim 29</strain>
    </source>
</reference>